<evidence type="ECO:0000256" key="1">
    <source>
        <dbReference type="ARBA" id="ARBA00022448"/>
    </source>
</evidence>
<dbReference type="SUPFAM" id="SSF52540">
    <property type="entry name" value="P-loop containing nucleoside triphosphate hydrolases"/>
    <property type="match status" value="1"/>
</dbReference>
<dbReference type="Gene3D" id="3.40.50.300">
    <property type="entry name" value="P-loop containing nucleotide triphosphate hydrolases"/>
    <property type="match status" value="1"/>
</dbReference>
<dbReference type="Proteomes" id="UP000587760">
    <property type="component" value="Unassembled WGS sequence"/>
</dbReference>
<protein>
    <submittedName>
        <fullName evidence="5">ABC-2 type transport system ATP-binding protein</fullName>
    </submittedName>
</protein>
<evidence type="ECO:0000259" key="4">
    <source>
        <dbReference type="PROSITE" id="PS50893"/>
    </source>
</evidence>
<dbReference type="PROSITE" id="PS50893">
    <property type="entry name" value="ABC_TRANSPORTER_2"/>
    <property type="match status" value="1"/>
</dbReference>
<dbReference type="AlphaFoldDB" id="A0A841R9B8"/>
<sequence>MAAKEHTSFIRIKGIEKEYPVPNLNPFRKGERQKALKGLDLTIPRGSVCCVLGPNGAGKTTLIKILAGLILPDKGSIEIPEKDFRGVGLVTPNDRSFYWRLTGRQNLDFFASLYGISDRDETINSVLKEVNLYEDADKPFRQYSAGMKQKLNIARALLSDPDLYLLDEPANHLDPIAREDFRNFVREILLDKRGATVFLCTHDLDEAAELADRIALLHKGRIVAEGDPQILRNRVQQENHFRVRHESLPSSWQKSQKEKIEIINDWEFRLKSGIEEISSLMEDFIRSGGRLIELKKEEPGLMDILKHFLEGPDE</sequence>
<evidence type="ECO:0000256" key="3">
    <source>
        <dbReference type="ARBA" id="ARBA00022840"/>
    </source>
</evidence>
<reference evidence="5 6" key="1">
    <citation type="submission" date="2020-08" db="EMBL/GenBank/DDBJ databases">
        <title>Genomic Encyclopedia of Type Strains, Phase IV (KMG-IV): sequencing the most valuable type-strain genomes for metagenomic binning, comparative biology and taxonomic classification.</title>
        <authorList>
            <person name="Goeker M."/>
        </authorList>
    </citation>
    <scope>NUCLEOTIDE SEQUENCE [LARGE SCALE GENOMIC DNA]</scope>
    <source>
        <strain evidence="5 6">DSM 2461</strain>
    </source>
</reference>
<dbReference type="InterPro" id="IPR017871">
    <property type="entry name" value="ABC_transporter-like_CS"/>
</dbReference>
<keyword evidence="1" id="KW-0813">Transport</keyword>
<gene>
    <name evidence="5" type="ORF">HNR50_001278</name>
</gene>
<dbReference type="Pfam" id="PF00005">
    <property type="entry name" value="ABC_tran"/>
    <property type="match status" value="1"/>
</dbReference>
<dbReference type="InterPro" id="IPR003593">
    <property type="entry name" value="AAA+_ATPase"/>
</dbReference>
<dbReference type="PANTHER" id="PTHR42711:SF13">
    <property type="entry name" value="ABC TRANSPORTER, ATP-BINDING PROTEIN"/>
    <property type="match status" value="1"/>
</dbReference>
<feature type="domain" description="ABC transporter" evidence="4">
    <location>
        <begin position="10"/>
        <end position="244"/>
    </location>
</feature>
<accession>A0A841R9B8</accession>
<comment type="caution">
    <text evidence="5">The sequence shown here is derived from an EMBL/GenBank/DDBJ whole genome shotgun (WGS) entry which is preliminary data.</text>
</comment>
<evidence type="ECO:0000313" key="5">
    <source>
        <dbReference type="EMBL" id="MBB6479620.1"/>
    </source>
</evidence>
<keyword evidence="2" id="KW-0547">Nucleotide-binding</keyword>
<dbReference type="InterPro" id="IPR050763">
    <property type="entry name" value="ABC_transporter_ATP-binding"/>
</dbReference>
<keyword evidence="3 5" id="KW-0067">ATP-binding</keyword>
<organism evidence="5 6">
    <name type="scientific">Spirochaeta isovalerica</name>
    <dbReference type="NCBI Taxonomy" id="150"/>
    <lineage>
        <taxon>Bacteria</taxon>
        <taxon>Pseudomonadati</taxon>
        <taxon>Spirochaetota</taxon>
        <taxon>Spirochaetia</taxon>
        <taxon>Spirochaetales</taxon>
        <taxon>Spirochaetaceae</taxon>
        <taxon>Spirochaeta</taxon>
    </lineage>
</organism>
<dbReference type="CDD" id="cd03230">
    <property type="entry name" value="ABC_DR_subfamily_A"/>
    <property type="match status" value="1"/>
</dbReference>
<dbReference type="InterPro" id="IPR027417">
    <property type="entry name" value="P-loop_NTPase"/>
</dbReference>
<dbReference type="RefSeq" id="WP_184745021.1">
    <property type="nucleotide sequence ID" value="NZ_JACHGJ010000002.1"/>
</dbReference>
<dbReference type="GO" id="GO:0016887">
    <property type="term" value="F:ATP hydrolysis activity"/>
    <property type="evidence" value="ECO:0007669"/>
    <property type="project" value="InterPro"/>
</dbReference>
<dbReference type="GO" id="GO:0005524">
    <property type="term" value="F:ATP binding"/>
    <property type="evidence" value="ECO:0007669"/>
    <property type="project" value="UniProtKB-KW"/>
</dbReference>
<dbReference type="PROSITE" id="PS00211">
    <property type="entry name" value="ABC_TRANSPORTER_1"/>
    <property type="match status" value="1"/>
</dbReference>
<dbReference type="SMART" id="SM00382">
    <property type="entry name" value="AAA"/>
    <property type="match status" value="1"/>
</dbReference>
<dbReference type="PANTHER" id="PTHR42711">
    <property type="entry name" value="ABC TRANSPORTER ATP-BINDING PROTEIN"/>
    <property type="match status" value="1"/>
</dbReference>
<dbReference type="InterPro" id="IPR003439">
    <property type="entry name" value="ABC_transporter-like_ATP-bd"/>
</dbReference>
<evidence type="ECO:0000256" key="2">
    <source>
        <dbReference type="ARBA" id="ARBA00022741"/>
    </source>
</evidence>
<dbReference type="EMBL" id="JACHGJ010000002">
    <property type="protein sequence ID" value="MBB6479620.1"/>
    <property type="molecule type" value="Genomic_DNA"/>
</dbReference>
<name>A0A841R9B8_9SPIO</name>
<keyword evidence="6" id="KW-1185">Reference proteome</keyword>
<evidence type="ECO:0000313" key="6">
    <source>
        <dbReference type="Proteomes" id="UP000587760"/>
    </source>
</evidence>
<proteinExistence type="predicted"/>